<dbReference type="PROSITE" id="PS00455">
    <property type="entry name" value="AMP_BINDING"/>
    <property type="match status" value="1"/>
</dbReference>
<dbReference type="InterPro" id="IPR000873">
    <property type="entry name" value="AMP-dep_synth/lig_dom"/>
</dbReference>
<organism evidence="4">
    <name type="scientific">Blastochloris viridis</name>
    <name type="common">Rhodopseudomonas viridis</name>
    <dbReference type="NCBI Taxonomy" id="1079"/>
    <lineage>
        <taxon>Bacteria</taxon>
        <taxon>Pseudomonadati</taxon>
        <taxon>Pseudomonadota</taxon>
        <taxon>Alphaproteobacteria</taxon>
        <taxon>Hyphomicrobiales</taxon>
        <taxon>Blastochloridaceae</taxon>
        <taxon>Blastochloris</taxon>
    </lineage>
</organism>
<dbReference type="Pfam" id="PF00501">
    <property type="entry name" value="AMP-binding"/>
    <property type="match status" value="1"/>
</dbReference>
<accession>A0A182D5H9</accession>
<protein>
    <submittedName>
        <fullName evidence="4">O-succinylbenzoic acid--CoA ligase</fullName>
    </submittedName>
</protein>
<dbReference type="CDD" id="cd05936">
    <property type="entry name" value="FC-FACS_FadD_like"/>
    <property type="match status" value="1"/>
</dbReference>
<feature type="region of interest" description="Disordered" evidence="1">
    <location>
        <begin position="1"/>
        <end position="26"/>
    </location>
</feature>
<dbReference type="InterPro" id="IPR025110">
    <property type="entry name" value="AMP-bd_C"/>
</dbReference>
<dbReference type="AlphaFoldDB" id="A0A182D5H9"/>
<name>A0A182D5H9_BLAVI</name>
<dbReference type="InterPro" id="IPR050237">
    <property type="entry name" value="ATP-dep_AMP-bd_enzyme"/>
</dbReference>
<reference evidence="4" key="1">
    <citation type="journal article" date="2015" name="Genome Announc.">
        <title>Complete Genome Sequence of the Bacteriochlorophyll b-Producing Photosynthetic Bacterium Blastochloris viridis.</title>
        <authorList>
            <person name="Tsukatani Y."/>
            <person name="Hirose Y."/>
            <person name="Harada J."/>
            <person name="Misawa N."/>
            <person name="Mori K."/>
            <person name="Inoue K."/>
            <person name="Tamiaki H."/>
        </authorList>
    </citation>
    <scope>NUCLEOTIDE SEQUENCE [LARGE SCALE GENOMIC DNA]</scope>
    <source>
        <strain evidence="4">DSM 133</strain>
    </source>
</reference>
<keyword evidence="4" id="KW-0436">Ligase</keyword>
<dbReference type="InterPro" id="IPR045851">
    <property type="entry name" value="AMP-bd_C_sf"/>
</dbReference>
<dbReference type="GO" id="GO:0016877">
    <property type="term" value="F:ligase activity, forming carbon-sulfur bonds"/>
    <property type="evidence" value="ECO:0007669"/>
    <property type="project" value="UniProtKB-ARBA"/>
</dbReference>
<evidence type="ECO:0000259" key="2">
    <source>
        <dbReference type="Pfam" id="PF00501"/>
    </source>
</evidence>
<evidence type="ECO:0000259" key="3">
    <source>
        <dbReference type="Pfam" id="PF13193"/>
    </source>
</evidence>
<feature type="domain" description="AMP-dependent synthetase/ligase" evidence="2">
    <location>
        <begin position="70"/>
        <end position="457"/>
    </location>
</feature>
<feature type="compositionally biased region" description="Polar residues" evidence="1">
    <location>
        <begin position="1"/>
        <end position="10"/>
    </location>
</feature>
<dbReference type="PANTHER" id="PTHR43767">
    <property type="entry name" value="LONG-CHAIN-FATTY-ACID--COA LIGASE"/>
    <property type="match status" value="1"/>
</dbReference>
<dbReference type="SUPFAM" id="SSF56801">
    <property type="entry name" value="Acetyl-CoA synthetase-like"/>
    <property type="match status" value="1"/>
</dbReference>
<dbReference type="PATRIC" id="fig|1079.8.peg.2654"/>
<dbReference type="Gene3D" id="3.30.300.30">
    <property type="match status" value="1"/>
</dbReference>
<dbReference type="PANTHER" id="PTHR43767:SF12">
    <property type="entry name" value="AMP-DEPENDENT SYNTHETASE AND LIGASE"/>
    <property type="match status" value="1"/>
</dbReference>
<dbReference type="InterPro" id="IPR020845">
    <property type="entry name" value="AMP-binding_CS"/>
</dbReference>
<sequence length="601" mass="65690">MLRAASTTKNIFAGREPAQENAKKPVRSRQTAQVCSVLQNNKCWSGRYAMDTLSKPASSICLRPVADILDRTVEGHPGQNAVDFLGKRYTYQEIGDLVDRAARGFQQLGVRKGVRVGICLPNTPYYIICYYAILKIGGVVVNYNPLYVERELKYQIQDSGTTLMVTLDLRQIYPKVAALLEETCLERIVVCPMSDILPKMMGLLFSVFKRSEMADIPSDLRHVTFERLIANDGHPRHVDIDPHTDVAVLQYTGGTTGVPKGAMLTHGNLTANVEQLRRWVPDADEGHERMLGVLPFFHVFAMTVVLNLGVRLGCELILVPRFDLDQVLKLIAKKRPTLFPGVPTLYTALNAAAAKTGVDMSSLKVCISGGAALPMEVRTRFETVTGCRLVEGYGLSEASPVVTCNPLNEAPRAGSIGVPLPETVVEIRDPADPSRLLGVGEKGELCVRGPQVMAGYWQRPGDTTDVFVGGALRTGDIGYRDSDGYLFLVDRIKDVILCGGYNVYPRVIEEALYRHSSVAEAVVIGVADPYRGQAPKAFVTLREGETTTPADLRAFLAGEVSRIEMPKAIEIRASLPKTMVGKLSKKELVAEEEAATAPTAS</sequence>
<dbReference type="Pfam" id="PF13193">
    <property type="entry name" value="AMP-binding_C"/>
    <property type="match status" value="1"/>
</dbReference>
<dbReference type="Gene3D" id="3.40.50.12780">
    <property type="entry name" value="N-terminal domain of ligase-like"/>
    <property type="match status" value="1"/>
</dbReference>
<dbReference type="EMBL" id="AP014854">
    <property type="protein sequence ID" value="BAS00162.1"/>
    <property type="molecule type" value="Genomic_DNA"/>
</dbReference>
<dbReference type="InterPro" id="IPR042099">
    <property type="entry name" value="ANL_N_sf"/>
</dbReference>
<evidence type="ECO:0000256" key="1">
    <source>
        <dbReference type="SAM" id="MobiDB-lite"/>
    </source>
</evidence>
<feature type="domain" description="AMP-binding enzyme C-terminal" evidence="3">
    <location>
        <begin position="508"/>
        <end position="582"/>
    </location>
</feature>
<gene>
    <name evidence="4" type="ORF">BV133_2568</name>
</gene>
<evidence type="ECO:0000313" key="4">
    <source>
        <dbReference type="EMBL" id="BAS00162.1"/>
    </source>
</evidence>
<proteinExistence type="predicted"/>